<dbReference type="Gene3D" id="3.30.565.10">
    <property type="entry name" value="Histidine kinase-like ATPase, C-terminal domain"/>
    <property type="match status" value="1"/>
</dbReference>
<comment type="caution">
    <text evidence="1">The sequence shown here is derived from an EMBL/GenBank/DDBJ whole genome shotgun (WGS) entry which is preliminary data.</text>
</comment>
<accession>A0A4R4E5N4</accession>
<name>A0A4R4E5N4_9BACT</name>
<keyword evidence="1" id="KW-0067">ATP-binding</keyword>
<proteinExistence type="predicted"/>
<dbReference type="SUPFAM" id="SSF55874">
    <property type="entry name" value="ATPase domain of HSP90 chaperone/DNA topoisomerase II/histidine kinase"/>
    <property type="match status" value="1"/>
</dbReference>
<dbReference type="Pfam" id="PF13589">
    <property type="entry name" value="HATPase_c_3"/>
    <property type="match status" value="1"/>
</dbReference>
<dbReference type="AlphaFoldDB" id="A0A4R4E5N4"/>
<protein>
    <submittedName>
        <fullName evidence="1">ATP-binding protein</fullName>
    </submittedName>
</protein>
<dbReference type="GO" id="GO:0005524">
    <property type="term" value="F:ATP binding"/>
    <property type="evidence" value="ECO:0007669"/>
    <property type="project" value="UniProtKB-KW"/>
</dbReference>
<evidence type="ECO:0000313" key="1">
    <source>
        <dbReference type="EMBL" id="TCZ74060.1"/>
    </source>
</evidence>
<gene>
    <name evidence="1" type="ORF">E0486_03010</name>
</gene>
<organism evidence="1 2">
    <name type="scientific">Flaviaesturariibacter aridisoli</name>
    <dbReference type="NCBI Taxonomy" id="2545761"/>
    <lineage>
        <taxon>Bacteria</taxon>
        <taxon>Pseudomonadati</taxon>
        <taxon>Bacteroidota</taxon>
        <taxon>Chitinophagia</taxon>
        <taxon>Chitinophagales</taxon>
        <taxon>Chitinophagaceae</taxon>
        <taxon>Flaviaestuariibacter</taxon>
    </lineage>
</organism>
<keyword evidence="1" id="KW-0547">Nucleotide-binding</keyword>
<dbReference type="OrthoDB" id="9813438at2"/>
<keyword evidence="2" id="KW-1185">Reference proteome</keyword>
<dbReference type="InterPro" id="IPR036890">
    <property type="entry name" value="HATPase_C_sf"/>
</dbReference>
<reference evidence="1 2" key="1">
    <citation type="submission" date="2019-03" db="EMBL/GenBank/DDBJ databases">
        <authorList>
            <person name="Kim M.K.M."/>
        </authorList>
    </citation>
    <scope>NUCLEOTIDE SEQUENCE [LARGE SCALE GENOMIC DNA]</scope>
    <source>
        <strain evidence="1 2">17J68-15</strain>
    </source>
</reference>
<dbReference type="Proteomes" id="UP000295164">
    <property type="component" value="Unassembled WGS sequence"/>
</dbReference>
<dbReference type="RefSeq" id="WP_131850659.1">
    <property type="nucleotide sequence ID" value="NZ_SKFH01000003.1"/>
</dbReference>
<sequence>MKKKIADLDGTPSKRTYLSIISDYHLKSSLCELIDNAIDNWRKRNQRQKLSVSLHLDVERQVISIVDNSGGIKESDLKMVVAPGYSTNTGLEESIGIFGVGSKRSVIALAEKVNITTRYNSDRTFLVEIDEHWIKDDTTWSFPAYEVDNIDPGTTQIELFKLRIKLTDELVSDVIVQLAEIYGLHLSGKLFELTVNGKSVKPKLFESWSFPAGSEPRSICTTIQIDKIGPVAVEIVAGLVRSGDPSGGEYGAYFYCNNRLITKAYKGAEIGYRPLKIGNPHPSVSIVRAIIKLNGASQAMPWNSSKTEVNPNHELFRKVKDILERLLVYYSTIAKRASTGGGWAETVFKYSVGEVQREVVDDISIRLHVPPVPRIVKPKYGDIIKRQNKGLAHQKPWVVGLYETVIAVDEIVKLKLDQKNRIAMLTLDSMLEIAFKEYLLNESSQAYSGPRLESIMKNRFDVHKEVQLTMPFTQRHWQKIDYYYRLRSELVHKRATVTITDDDLANFRALVEYALSKMFKLNFKVAK</sequence>
<evidence type="ECO:0000313" key="2">
    <source>
        <dbReference type="Proteomes" id="UP000295164"/>
    </source>
</evidence>
<dbReference type="EMBL" id="SKFH01000003">
    <property type="protein sequence ID" value="TCZ74060.1"/>
    <property type="molecule type" value="Genomic_DNA"/>
</dbReference>